<dbReference type="InterPro" id="IPR029039">
    <property type="entry name" value="Flavoprotein-like_sf"/>
</dbReference>
<dbReference type="RefSeq" id="WP_262399922.1">
    <property type="nucleotide sequence ID" value="NZ_JACRTB010000011.1"/>
</dbReference>
<gene>
    <name evidence="6" type="ORF">H8717_08235</name>
</gene>
<dbReference type="InterPro" id="IPR045761">
    <property type="entry name" value="ODP_dom"/>
</dbReference>
<sequence length="407" mass="45837">MYCVRHVTEDLYWVGANDHRLTLFENIHPIPRGVSYNAYLLLDERTVLFDTVDWSACRQLLENLEHLLAGRTLDYLVINHMEPDHGASLEEVLLRWPNAGIIATEKAFMLMRQFGFQIDGHEQIEVKEGDTRCFGRHTVTFISAPMVHWPEAMATLDLTSGALFSADAFGSFGALDGKLFNDEVNFDRDWLDDARRYYTNIVGKYGPQVQVLLKKAGAVLNQIKIICPLHGPVWRSDLEYLIGKYNLWSRYEPEEKGVMIAYASMYGNTEAAAQALAARLCDKGMHRVVLYDVSNTHVSTLISEAFKYSHLVLASVTYNLGIYPVMHSFLSDMKALNLQKRTVALVENGSWACKSGDLMQKFIENELKNMTVLGERLSMASSLRPDRSAELESLANAILESLAGAAE</sequence>
<evidence type="ECO:0000256" key="3">
    <source>
        <dbReference type="ARBA" id="ARBA00022448"/>
    </source>
</evidence>
<dbReference type="SMART" id="SM00849">
    <property type="entry name" value="Lactamase_B"/>
    <property type="match status" value="1"/>
</dbReference>
<accession>A0ABR7NJ34</accession>
<dbReference type="PROSITE" id="PS50902">
    <property type="entry name" value="FLAVODOXIN_LIKE"/>
    <property type="match status" value="1"/>
</dbReference>
<dbReference type="PIRSF" id="PIRSF005243">
    <property type="entry name" value="ROO"/>
    <property type="match status" value="1"/>
</dbReference>
<protein>
    <submittedName>
        <fullName evidence="6">FprA family A-type flavoprotein</fullName>
    </submittedName>
</protein>
<dbReference type="Pfam" id="PF19583">
    <property type="entry name" value="ODP"/>
    <property type="match status" value="1"/>
</dbReference>
<dbReference type="InterPro" id="IPR001279">
    <property type="entry name" value="Metallo-B-lactamas"/>
</dbReference>
<dbReference type="PANTHER" id="PTHR32145">
    <property type="entry name" value="DIFLAVIN FLAVOPROTEIN A 2-RELATED"/>
    <property type="match status" value="1"/>
</dbReference>
<dbReference type="InterPro" id="IPR036866">
    <property type="entry name" value="RibonucZ/Hydroxyglut_hydro"/>
</dbReference>
<comment type="caution">
    <text evidence="6">The sequence shown here is derived from an EMBL/GenBank/DDBJ whole genome shotgun (WGS) entry which is preliminary data.</text>
</comment>
<reference evidence="6 7" key="1">
    <citation type="submission" date="2020-08" db="EMBL/GenBank/DDBJ databases">
        <title>Genome public.</title>
        <authorList>
            <person name="Liu C."/>
            <person name="Sun Q."/>
        </authorList>
    </citation>
    <scope>NUCLEOTIDE SEQUENCE [LARGE SCALE GENOMIC DNA]</scope>
    <source>
        <strain evidence="6 7">BX1</strain>
    </source>
</reference>
<name>A0ABR7NJ34_9FIRM</name>
<comment type="similarity">
    <text evidence="2">In the N-terminal section; belongs to the zinc metallo-hydrolase group 3 family.</text>
</comment>
<proteinExistence type="inferred from homology"/>
<dbReference type="CDD" id="cd07709">
    <property type="entry name" value="flavodiiron_proteins_MBL-fold"/>
    <property type="match status" value="1"/>
</dbReference>
<evidence type="ECO:0000256" key="4">
    <source>
        <dbReference type="ARBA" id="ARBA00022982"/>
    </source>
</evidence>
<dbReference type="SUPFAM" id="SSF52218">
    <property type="entry name" value="Flavoproteins"/>
    <property type="match status" value="1"/>
</dbReference>
<evidence type="ECO:0000256" key="1">
    <source>
        <dbReference type="ARBA" id="ARBA00001962"/>
    </source>
</evidence>
<keyword evidence="7" id="KW-1185">Reference proteome</keyword>
<dbReference type="InterPro" id="IPR016440">
    <property type="entry name" value="Rubredoxin-O_OxRdtase"/>
</dbReference>
<keyword evidence="3" id="KW-0813">Transport</keyword>
<dbReference type="InterPro" id="IPR051285">
    <property type="entry name" value="NADH_oxidoreductase_modular"/>
</dbReference>
<comment type="cofactor">
    <cofactor evidence="1">
        <name>Fe cation</name>
        <dbReference type="ChEBI" id="CHEBI:24875"/>
    </cofactor>
</comment>
<organism evidence="6 7">
    <name type="scientific">Yanshouia hominis</name>
    <dbReference type="NCBI Taxonomy" id="2763673"/>
    <lineage>
        <taxon>Bacteria</taxon>
        <taxon>Bacillati</taxon>
        <taxon>Bacillota</taxon>
        <taxon>Clostridia</taxon>
        <taxon>Eubacteriales</taxon>
        <taxon>Oscillospiraceae</taxon>
        <taxon>Yanshouia</taxon>
    </lineage>
</organism>
<evidence type="ECO:0000313" key="6">
    <source>
        <dbReference type="EMBL" id="MBC8576390.1"/>
    </source>
</evidence>
<dbReference type="Gene3D" id="3.60.15.10">
    <property type="entry name" value="Ribonuclease Z/Hydroxyacylglutathione hydrolase-like"/>
    <property type="match status" value="1"/>
</dbReference>
<dbReference type="EMBL" id="JACRTB010000011">
    <property type="protein sequence ID" value="MBC8576390.1"/>
    <property type="molecule type" value="Genomic_DNA"/>
</dbReference>
<evidence type="ECO:0000259" key="5">
    <source>
        <dbReference type="PROSITE" id="PS50902"/>
    </source>
</evidence>
<dbReference type="PANTHER" id="PTHR32145:SF20">
    <property type="entry name" value="FLAVOPROTEIN"/>
    <property type="match status" value="1"/>
</dbReference>
<evidence type="ECO:0000256" key="2">
    <source>
        <dbReference type="ARBA" id="ARBA00007121"/>
    </source>
</evidence>
<dbReference type="InterPro" id="IPR008254">
    <property type="entry name" value="Flavodoxin/NO_synth"/>
</dbReference>
<keyword evidence="4" id="KW-0249">Electron transport</keyword>
<dbReference type="Proteomes" id="UP000658131">
    <property type="component" value="Unassembled WGS sequence"/>
</dbReference>
<evidence type="ECO:0000313" key="7">
    <source>
        <dbReference type="Proteomes" id="UP000658131"/>
    </source>
</evidence>
<feature type="domain" description="Flavodoxin-like" evidence="5">
    <location>
        <begin position="258"/>
        <end position="403"/>
    </location>
</feature>
<dbReference type="SUPFAM" id="SSF56281">
    <property type="entry name" value="Metallo-hydrolase/oxidoreductase"/>
    <property type="match status" value="1"/>
</dbReference>
<dbReference type="Gene3D" id="3.40.50.360">
    <property type="match status" value="1"/>
</dbReference>
<dbReference type="Pfam" id="PF00258">
    <property type="entry name" value="Flavodoxin_1"/>
    <property type="match status" value="1"/>
</dbReference>